<name>A0A239SPU7_9STRE</name>
<protein>
    <submittedName>
        <fullName evidence="4">CbiK protein</fullName>
        <ecNumber evidence="4">4.99.1.3</ecNumber>
    </submittedName>
</protein>
<dbReference type="STRING" id="1123308.GCA_000380085_01298"/>
<dbReference type="CDD" id="cd03413">
    <property type="entry name" value="CbiK_C"/>
    <property type="match status" value="1"/>
</dbReference>
<dbReference type="RefSeq" id="WP_018373849.1">
    <property type="nucleotide sequence ID" value="NZ_LT906439.1"/>
</dbReference>
<dbReference type="GO" id="GO:0016852">
    <property type="term" value="F:sirohydrochlorin cobaltochelatase activity"/>
    <property type="evidence" value="ECO:0007669"/>
    <property type="project" value="UniProtKB-EC"/>
</dbReference>
<feature type="active site" description="Proton acceptor" evidence="1">
    <location>
        <position position="145"/>
    </location>
</feature>
<accession>A0A239SPU7</accession>
<dbReference type="eggNOG" id="COG4822">
    <property type="taxonomic scope" value="Bacteria"/>
</dbReference>
<evidence type="ECO:0000256" key="2">
    <source>
        <dbReference type="PIRSR" id="PIRSR033579-2"/>
    </source>
</evidence>
<feature type="binding site" evidence="2">
    <location>
        <begin position="85"/>
        <end position="92"/>
    </location>
    <ligand>
        <name>substrate</name>
    </ligand>
</feature>
<proteinExistence type="predicted"/>
<dbReference type="PIRSF" id="PIRSF033579">
    <property type="entry name" value="Anaer_Co_chel"/>
    <property type="match status" value="1"/>
</dbReference>
<sequence length="255" mass="28782">MTKAILVVSFGTTYPETRKKTIEACELAIQRRFTGYQVYRAFTSTIVMRRIKENENLIVPTVKEALEQMSARGIREVYIQPLHIILGAEYEKIVTQAKEFTAAFDVLKIGKPLLNSQEDYEKVRAVLLEKYGQFGEKSATVLMGHGSQHYAFTAYAAMDHMLAGSPVRLGCVESYPPIDMIEAQLQKDAITDVHLAPFMLVAGDHATNDLVSEADDSWYTYFASRGYQVSSHLIGLGEYAEIQELYIEHLEEIIQ</sequence>
<dbReference type="OrthoDB" id="9770331at2"/>
<feature type="binding site" evidence="3">
    <location>
        <position position="173"/>
    </location>
    <ligand>
        <name>Co(2+)</name>
        <dbReference type="ChEBI" id="CHEBI:48828"/>
    </ligand>
</feature>
<organism evidence="4 5">
    <name type="scientific">Streptococcus merionis</name>
    <dbReference type="NCBI Taxonomy" id="400065"/>
    <lineage>
        <taxon>Bacteria</taxon>
        <taxon>Bacillati</taxon>
        <taxon>Bacillota</taxon>
        <taxon>Bacilli</taxon>
        <taxon>Lactobacillales</taxon>
        <taxon>Streptococcaceae</taxon>
        <taxon>Streptococcus</taxon>
    </lineage>
</organism>
<dbReference type="Proteomes" id="UP000215185">
    <property type="component" value="Chromosome 1"/>
</dbReference>
<dbReference type="EMBL" id="LT906439">
    <property type="protein sequence ID" value="SNU86754.1"/>
    <property type="molecule type" value="Genomic_DNA"/>
</dbReference>
<feature type="binding site" evidence="3">
    <location>
        <position position="145"/>
    </location>
    <ligand>
        <name>Co(2+)</name>
        <dbReference type="ChEBI" id="CHEBI:48828"/>
    </ligand>
</feature>
<feature type="binding site" evidence="2">
    <location>
        <position position="10"/>
    </location>
    <ligand>
        <name>Co(2+)</name>
        <dbReference type="ChEBI" id="CHEBI:48828"/>
    </ligand>
</feature>
<dbReference type="AlphaFoldDB" id="A0A239SPU7"/>
<feature type="binding site" evidence="2">
    <location>
        <position position="205"/>
    </location>
    <ligand>
        <name>Co(2+)</name>
        <dbReference type="ChEBI" id="CHEBI:48828"/>
    </ligand>
</feature>
<keyword evidence="3" id="KW-0170">Cobalt</keyword>
<keyword evidence="5" id="KW-1185">Reference proteome</keyword>
<reference evidence="4 5" key="1">
    <citation type="submission" date="2017-06" db="EMBL/GenBank/DDBJ databases">
        <authorList>
            <consortium name="Pathogen Informatics"/>
        </authorList>
    </citation>
    <scope>NUCLEOTIDE SEQUENCE [LARGE SCALE GENOMIC DNA]</scope>
    <source>
        <strain evidence="4 5">NCTC13788</strain>
    </source>
</reference>
<dbReference type="Gene3D" id="3.40.50.1400">
    <property type="match status" value="2"/>
</dbReference>
<dbReference type="GO" id="GO:0019251">
    <property type="term" value="P:anaerobic cobalamin biosynthetic process"/>
    <property type="evidence" value="ECO:0007669"/>
    <property type="project" value="InterPro"/>
</dbReference>
<dbReference type="GO" id="GO:0046872">
    <property type="term" value="F:metal ion binding"/>
    <property type="evidence" value="ECO:0007669"/>
    <property type="project" value="UniProtKB-KW"/>
</dbReference>
<evidence type="ECO:0000256" key="1">
    <source>
        <dbReference type="PIRSR" id="PIRSR033579-1"/>
    </source>
</evidence>
<keyword evidence="4" id="KW-0456">Lyase</keyword>
<feature type="binding site" evidence="2">
    <location>
        <begin position="200"/>
        <end position="201"/>
    </location>
    <ligand>
        <name>substrate</name>
    </ligand>
</feature>
<dbReference type="EC" id="4.99.1.3" evidence="4"/>
<evidence type="ECO:0000313" key="4">
    <source>
        <dbReference type="EMBL" id="SNU86754.1"/>
    </source>
</evidence>
<dbReference type="CDD" id="cd03412">
    <property type="entry name" value="CbiK_N"/>
    <property type="match status" value="1"/>
</dbReference>
<dbReference type="SUPFAM" id="SSF53800">
    <property type="entry name" value="Chelatase"/>
    <property type="match status" value="1"/>
</dbReference>
<keyword evidence="3" id="KW-0479">Metal-binding</keyword>
<evidence type="ECO:0000256" key="3">
    <source>
        <dbReference type="PIRSR" id="PIRSR033579-3"/>
    </source>
</evidence>
<dbReference type="KEGG" id="smen:SAMEA4412692_0364"/>
<evidence type="ECO:0000313" key="5">
    <source>
        <dbReference type="Proteomes" id="UP000215185"/>
    </source>
</evidence>
<dbReference type="Pfam" id="PF06180">
    <property type="entry name" value="CbiK"/>
    <property type="match status" value="1"/>
</dbReference>
<dbReference type="InterPro" id="IPR010388">
    <property type="entry name" value="Anaerobic_Co-chelatase"/>
</dbReference>
<gene>
    <name evidence="4" type="primary">cbiK</name>
    <name evidence="4" type="ORF">SAMEA4412692_00364</name>
</gene>